<gene>
    <name evidence="2" type="ORF">Z519_12370</name>
</gene>
<dbReference type="PANTHER" id="PTHR11941:SF171">
    <property type="entry name" value="SD19268P"/>
    <property type="match status" value="1"/>
</dbReference>
<dbReference type="InterPro" id="IPR001753">
    <property type="entry name" value="Enoyl-CoA_hydra/iso"/>
</dbReference>
<sequence>MKSKSHHILTSAQWPRPCLSAVQARSALVPRAFSIRRPTTGQTQPLSPWSKVPLAVSRGYTSTRLNSEFYGGEKGGRIRCDEVAVGESGHRIAKVYIQNKERGNSMNTQLLPALTTAFRQLASKKDIRCIVLGSDTQSHSFCTGMDIAEMAKLETPEQAESLITKVYDACQAIRESDVVTIAHIEGPVFGAGLELVASCDFRHATDTARFAMPEVELGIPSVVQARLLANIIGWQKTKYLVYTGATIDAQTAADWGLVDVLCPSSELALAQTMRAASKIAENGPEAMKAQKRLVRLWEEQDLASGVTAGIESFSGMFRDGAVEPKEYMRSFFEKRAALKRQAAAARPQVEGSED</sequence>
<comment type="similarity">
    <text evidence="1">Belongs to the enoyl-CoA hydratase/isomerase family.</text>
</comment>
<dbReference type="InterPro" id="IPR029045">
    <property type="entry name" value="ClpP/crotonase-like_dom_sf"/>
</dbReference>
<dbReference type="CDD" id="cd06558">
    <property type="entry name" value="crotonase-like"/>
    <property type="match status" value="1"/>
</dbReference>
<dbReference type="Proteomes" id="UP000053789">
    <property type="component" value="Unassembled WGS sequence"/>
</dbReference>
<organism evidence="2 3">
    <name type="scientific">Cladophialophora bantiana (strain ATCC 10958 / CBS 173.52 / CDC B-1940 / NIH 8579)</name>
    <name type="common">Xylohypha bantiana</name>
    <dbReference type="NCBI Taxonomy" id="1442370"/>
    <lineage>
        <taxon>Eukaryota</taxon>
        <taxon>Fungi</taxon>
        <taxon>Dikarya</taxon>
        <taxon>Ascomycota</taxon>
        <taxon>Pezizomycotina</taxon>
        <taxon>Eurotiomycetes</taxon>
        <taxon>Chaetothyriomycetidae</taxon>
        <taxon>Chaetothyriales</taxon>
        <taxon>Herpotrichiellaceae</taxon>
        <taxon>Cladophialophora</taxon>
    </lineage>
</organism>
<evidence type="ECO:0008006" key="4">
    <source>
        <dbReference type="Google" id="ProtNLM"/>
    </source>
</evidence>
<dbReference type="RefSeq" id="XP_016613742.1">
    <property type="nucleotide sequence ID" value="XM_016770076.1"/>
</dbReference>
<dbReference type="SUPFAM" id="SSF52096">
    <property type="entry name" value="ClpP/crotonase"/>
    <property type="match status" value="1"/>
</dbReference>
<evidence type="ECO:0000313" key="3">
    <source>
        <dbReference type="Proteomes" id="UP000053789"/>
    </source>
</evidence>
<protein>
    <recommendedName>
        <fullName evidence="4">Enoyl-CoA hydratase</fullName>
    </recommendedName>
</protein>
<dbReference type="Gene3D" id="3.90.226.10">
    <property type="entry name" value="2-enoyl-CoA Hydratase, Chain A, domain 1"/>
    <property type="match status" value="1"/>
</dbReference>
<dbReference type="EMBL" id="KN847007">
    <property type="protein sequence ID" value="KIW87073.1"/>
    <property type="molecule type" value="Genomic_DNA"/>
</dbReference>
<name>A0A0D2H1G2_CLAB1</name>
<dbReference type="HOGENOM" id="CLU_009834_7_3_1"/>
<dbReference type="GeneID" id="27705298"/>
<keyword evidence="3" id="KW-1185">Reference proteome</keyword>
<evidence type="ECO:0000256" key="1">
    <source>
        <dbReference type="ARBA" id="ARBA00005254"/>
    </source>
</evidence>
<evidence type="ECO:0000313" key="2">
    <source>
        <dbReference type="EMBL" id="KIW87073.1"/>
    </source>
</evidence>
<dbReference type="GO" id="GO:0006635">
    <property type="term" value="P:fatty acid beta-oxidation"/>
    <property type="evidence" value="ECO:0007669"/>
    <property type="project" value="TreeGrafter"/>
</dbReference>
<dbReference type="OrthoDB" id="410701at2759"/>
<dbReference type="GO" id="GO:0005739">
    <property type="term" value="C:mitochondrion"/>
    <property type="evidence" value="ECO:0007669"/>
    <property type="project" value="TreeGrafter"/>
</dbReference>
<dbReference type="AlphaFoldDB" id="A0A0D2H1G2"/>
<proteinExistence type="inferred from homology"/>
<reference evidence="2" key="1">
    <citation type="submission" date="2015-01" db="EMBL/GenBank/DDBJ databases">
        <title>The Genome Sequence of Cladophialophora bantiana CBS 173.52.</title>
        <authorList>
            <consortium name="The Broad Institute Genomics Platform"/>
            <person name="Cuomo C."/>
            <person name="de Hoog S."/>
            <person name="Gorbushina A."/>
            <person name="Stielow B."/>
            <person name="Teixiera M."/>
            <person name="Abouelleil A."/>
            <person name="Chapman S.B."/>
            <person name="Priest M."/>
            <person name="Young S.K."/>
            <person name="Wortman J."/>
            <person name="Nusbaum C."/>
            <person name="Birren B."/>
        </authorList>
    </citation>
    <scope>NUCLEOTIDE SEQUENCE [LARGE SCALE GENOMIC DNA]</scope>
    <source>
        <strain evidence="2">CBS 173.52</strain>
    </source>
</reference>
<dbReference type="VEuPathDB" id="FungiDB:Z519_12370"/>
<dbReference type="PANTHER" id="PTHR11941">
    <property type="entry name" value="ENOYL-COA HYDRATASE-RELATED"/>
    <property type="match status" value="1"/>
</dbReference>
<dbReference type="Pfam" id="PF00378">
    <property type="entry name" value="ECH_1"/>
    <property type="match status" value="1"/>
</dbReference>
<accession>A0A0D2H1G2</accession>